<evidence type="ECO:0000313" key="3">
    <source>
        <dbReference type="Proteomes" id="UP000265703"/>
    </source>
</evidence>
<feature type="transmembrane region" description="Helical" evidence="1">
    <location>
        <begin position="94"/>
        <end position="113"/>
    </location>
</feature>
<keyword evidence="3" id="KW-1185">Reference proteome</keyword>
<comment type="caution">
    <text evidence="2">The sequence shown here is derived from an EMBL/GenBank/DDBJ whole genome shotgun (WGS) entry which is preliminary data.</text>
</comment>
<evidence type="ECO:0000313" key="2">
    <source>
        <dbReference type="EMBL" id="RIA93652.1"/>
    </source>
</evidence>
<organism evidence="2 3">
    <name type="scientific">Glomus cerebriforme</name>
    <dbReference type="NCBI Taxonomy" id="658196"/>
    <lineage>
        <taxon>Eukaryota</taxon>
        <taxon>Fungi</taxon>
        <taxon>Fungi incertae sedis</taxon>
        <taxon>Mucoromycota</taxon>
        <taxon>Glomeromycotina</taxon>
        <taxon>Glomeromycetes</taxon>
        <taxon>Glomerales</taxon>
        <taxon>Glomeraceae</taxon>
        <taxon>Glomus</taxon>
    </lineage>
</organism>
<reference evidence="2 3" key="1">
    <citation type="submission" date="2018-06" db="EMBL/GenBank/DDBJ databases">
        <title>Comparative genomics reveals the genomic features of Rhizophagus irregularis, R. cerebriforme, R. diaphanum and Gigaspora rosea, and their symbiotic lifestyle signature.</title>
        <authorList>
            <person name="Morin E."/>
            <person name="San Clemente H."/>
            <person name="Chen E.C.H."/>
            <person name="De La Providencia I."/>
            <person name="Hainaut M."/>
            <person name="Kuo A."/>
            <person name="Kohler A."/>
            <person name="Murat C."/>
            <person name="Tang N."/>
            <person name="Roy S."/>
            <person name="Loubradou J."/>
            <person name="Henrissat B."/>
            <person name="Grigoriev I.V."/>
            <person name="Corradi N."/>
            <person name="Roux C."/>
            <person name="Martin F.M."/>
        </authorList>
    </citation>
    <scope>NUCLEOTIDE SEQUENCE [LARGE SCALE GENOMIC DNA]</scope>
    <source>
        <strain evidence="2 3">DAOM 227022</strain>
    </source>
</reference>
<evidence type="ECO:0000256" key="1">
    <source>
        <dbReference type="SAM" id="Phobius"/>
    </source>
</evidence>
<keyword evidence="1" id="KW-0812">Transmembrane</keyword>
<accession>A0A397T735</accession>
<gene>
    <name evidence="2" type="ORF">C1645_819058</name>
</gene>
<dbReference type="Proteomes" id="UP000265703">
    <property type="component" value="Unassembled WGS sequence"/>
</dbReference>
<protein>
    <submittedName>
        <fullName evidence="2">Uncharacterized protein</fullName>
    </submittedName>
</protein>
<dbReference type="EMBL" id="QKYT01000099">
    <property type="protein sequence ID" value="RIA93652.1"/>
    <property type="molecule type" value="Genomic_DNA"/>
</dbReference>
<sequence>MKLKDFLFEDLGLQVWGFEIGSNSTWILKIRTSALGFDLDFECLYWIRPGLQKTLVSNYTSWTLKLKVLSGGTLKDFEGPMIWVYGISKISSDVNFWALLLWILKFLVFFMAFSKIPCVILQIEGSSGGL</sequence>
<name>A0A397T735_9GLOM</name>
<proteinExistence type="predicted"/>
<keyword evidence="1" id="KW-1133">Transmembrane helix</keyword>
<keyword evidence="1" id="KW-0472">Membrane</keyword>
<dbReference type="AlphaFoldDB" id="A0A397T735"/>